<organism evidence="1">
    <name type="scientific">Rhizophora mucronata</name>
    <name type="common">Asiatic mangrove</name>
    <dbReference type="NCBI Taxonomy" id="61149"/>
    <lineage>
        <taxon>Eukaryota</taxon>
        <taxon>Viridiplantae</taxon>
        <taxon>Streptophyta</taxon>
        <taxon>Embryophyta</taxon>
        <taxon>Tracheophyta</taxon>
        <taxon>Spermatophyta</taxon>
        <taxon>Magnoliopsida</taxon>
        <taxon>eudicotyledons</taxon>
        <taxon>Gunneridae</taxon>
        <taxon>Pentapetalae</taxon>
        <taxon>rosids</taxon>
        <taxon>fabids</taxon>
        <taxon>Malpighiales</taxon>
        <taxon>Rhizophoraceae</taxon>
        <taxon>Rhizophora</taxon>
    </lineage>
</organism>
<reference evidence="1" key="1">
    <citation type="submission" date="2018-02" db="EMBL/GenBank/DDBJ databases">
        <title>Rhizophora mucronata_Transcriptome.</title>
        <authorList>
            <person name="Meera S.P."/>
            <person name="Sreeshan A."/>
            <person name="Augustine A."/>
        </authorList>
    </citation>
    <scope>NUCLEOTIDE SEQUENCE</scope>
    <source>
        <tissue evidence="1">Leaf</tissue>
    </source>
</reference>
<proteinExistence type="predicted"/>
<evidence type="ECO:0000313" key="1">
    <source>
        <dbReference type="EMBL" id="MBX51644.1"/>
    </source>
</evidence>
<accession>A0A2P2PA57</accession>
<name>A0A2P2PA57_RHIMU</name>
<dbReference type="AlphaFoldDB" id="A0A2P2PA57"/>
<dbReference type="EMBL" id="GGEC01071160">
    <property type="protein sequence ID" value="MBX51644.1"/>
    <property type="molecule type" value="Transcribed_RNA"/>
</dbReference>
<protein>
    <submittedName>
        <fullName evidence="1">Uncharacterized protein</fullName>
    </submittedName>
</protein>
<sequence length="32" mass="4040">MWKLKIDRILWLKTQRFGTLIRKPIQTKKNER</sequence>